<dbReference type="SUPFAM" id="SSF53822">
    <property type="entry name" value="Periplasmic binding protein-like I"/>
    <property type="match status" value="1"/>
</dbReference>
<keyword evidence="2 6" id="KW-0238">DNA-binding</keyword>
<dbReference type="SMART" id="SM00354">
    <property type="entry name" value="HTH_LACI"/>
    <property type="match status" value="1"/>
</dbReference>
<dbReference type="GO" id="GO:0003677">
    <property type="term" value="F:DNA binding"/>
    <property type="evidence" value="ECO:0007669"/>
    <property type="project" value="UniProtKB-KW"/>
</dbReference>
<keyword evidence="3" id="KW-0804">Transcription</keyword>
<feature type="domain" description="HTH lacI-type" evidence="4">
    <location>
        <begin position="16"/>
        <end position="71"/>
    </location>
</feature>
<keyword evidence="7" id="KW-1185">Reference proteome</keyword>
<evidence type="ECO:0000256" key="1">
    <source>
        <dbReference type="ARBA" id="ARBA00023015"/>
    </source>
</evidence>
<reference evidence="7" key="1">
    <citation type="journal article" date="2019" name="Int. J. Syst. Evol. Microbiol.">
        <title>The Global Catalogue of Microorganisms (GCM) 10K type strain sequencing project: providing services to taxonomists for standard genome sequencing and annotation.</title>
        <authorList>
            <consortium name="The Broad Institute Genomics Platform"/>
            <consortium name="The Broad Institute Genome Sequencing Center for Infectious Disease"/>
            <person name="Wu L."/>
            <person name="Ma J."/>
        </authorList>
    </citation>
    <scope>NUCLEOTIDE SEQUENCE [LARGE SCALE GENOMIC DNA]</scope>
    <source>
        <strain evidence="7">CCUG 57113</strain>
    </source>
</reference>
<dbReference type="InterPro" id="IPR000843">
    <property type="entry name" value="HTH_LacI"/>
</dbReference>
<dbReference type="Gene3D" id="3.40.50.2300">
    <property type="match status" value="2"/>
</dbReference>
<dbReference type="PROSITE" id="PS50943">
    <property type="entry name" value="HTH_CROC1"/>
    <property type="match status" value="1"/>
</dbReference>
<dbReference type="Pfam" id="PF00356">
    <property type="entry name" value="LacI"/>
    <property type="match status" value="1"/>
</dbReference>
<dbReference type="Gene3D" id="1.10.260.40">
    <property type="entry name" value="lambda repressor-like DNA-binding domains"/>
    <property type="match status" value="1"/>
</dbReference>
<feature type="domain" description="HTH cro/C1-type" evidence="5">
    <location>
        <begin position="14"/>
        <end position="61"/>
    </location>
</feature>
<name>A0ABW0M097_9BACL</name>
<dbReference type="InterPro" id="IPR046335">
    <property type="entry name" value="LacI/GalR-like_sensor"/>
</dbReference>
<dbReference type="Proteomes" id="UP001596105">
    <property type="component" value="Unassembled WGS sequence"/>
</dbReference>
<dbReference type="SUPFAM" id="SSF47413">
    <property type="entry name" value="lambda repressor-like DNA-binding domains"/>
    <property type="match status" value="1"/>
</dbReference>
<evidence type="ECO:0000313" key="6">
    <source>
        <dbReference type="EMBL" id="MFC5470717.1"/>
    </source>
</evidence>
<gene>
    <name evidence="6" type="ORF">ACFPPD_18680</name>
</gene>
<sequence>MIDYNSKQVTGSMKRITIRDVSERAGVSTAAVSYVLNGREGKVSADTVAKVRKAAEELNYIPDFSARSLANNKSKLIGVVIPQTEDRKQLLLQNPFYSELICGIEARLRQSGYHMILSGVEKGEGYLDTSMQRNLDGAIITGIYQESFYEDLKKVRMPIVLIDSYIYDSHFDSVGIDDELGGYMATKHFIENGHANIALVTGLIRKDGVVEKRFLGYKRALKESGLFYNPDYVFEHSVTYEYGQEAARHIASNHPEITAIFATSDLMAMGAMQGIRDEGKEVPTNISVIGFDDISVARMCTPPLTTIKQDAIAKGIMAAERLLAAIEHADPSVPAVPKEPMAMPLALVERQSVRRQTF</sequence>
<dbReference type="EMBL" id="JBHSMH010000072">
    <property type="protein sequence ID" value="MFC5470717.1"/>
    <property type="molecule type" value="Genomic_DNA"/>
</dbReference>
<dbReference type="CDD" id="cd01392">
    <property type="entry name" value="HTH_LacI"/>
    <property type="match status" value="1"/>
</dbReference>
<dbReference type="PANTHER" id="PTHR30146:SF24">
    <property type="entry name" value="XYLOSE OPERON REGULATORY PROTEIN"/>
    <property type="match status" value="1"/>
</dbReference>
<dbReference type="RefSeq" id="WP_378082846.1">
    <property type="nucleotide sequence ID" value="NZ_JBHSMH010000072.1"/>
</dbReference>
<evidence type="ECO:0000259" key="4">
    <source>
        <dbReference type="PROSITE" id="PS50932"/>
    </source>
</evidence>
<evidence type="ECO:0000313" key="7">
    <source>
        <dbReference type="Proteomes" id="UP001596105"/>
    </source>
</evidence>
<keyword evidence="1" id="KW-0805">Transcription regulation</keyword>
<dbReference type="CDD" id="cd06267">
    <property type="entry name" value="PBP1_LacI_sugar_binding-like"/>
    <property type="match status" value="1"/>
</dbReference>
<accession>A0ABW0M097</accession>
<evidence type="ECO:0000256" key="2">
    <source>
        <dbReference type="ARBA" id="ARBA00023125"/>
    </source>
</evidence>
<dbReference type="InterPro" id="IPR001387">
    <property type="entry name" value="Cro/C1-type_HTH"/>
</dbReference>
<dbReference type="PANTHER" id="PTHR30146">
    <property type="entry name" value="LACI-RELATED TRANSCRIPTIONAL REPRESSOR"/>
    <property type="match status" value="1"/>
</dbReference>
<evidence type="ECO:0000256" key="3">
    <source>
        <dbReference type="ARBA" id="ARBA00023163"/>
    </source>
</evidence>
<dbReference type="PROSITE" id="PS50932">
    <property type="entry name" value="HTH_LACI_2"/>
    <property type="match status" value="1"/>
</dbReference>
<dbReference type="InterPro" id="IPR010982">
    <property type="entry name" value="Lambda_DNA-bd_dom_sf"/>
</dbReference>
<dbReference type="InterPro" id="IPR028082">
    <property type="entry name" value="Peripla_BP_I"/>
</dbReference>
<dbReference type="Pfam" id="PF13377">
    <property type="entry name" value="Peripla_BP_3"/>
    <property type="match status" value="1"/>
</dbReference>
<evidence type="ECO:0000259" key="5">
    <source>
        <dbReference type="PROSITE" id="PS50943"/>
    </source>
</evidence>
<comment type="caution">
    <text evidence="6">The sequence shown here is derived from an EMBL/GenBank/DDBJ whole genome shotgun (WGS) entry which is preliminary data.</text>
</comment>
<organism evidence="6 7">
    <name type="scientific">Cohnella suwonensis</name>
    <dbReference type="NCBI Taxonomy" id="696072"/>
    <lineage>
        <taxon>Bacteria</taxon>
        <taxon>Bacillati</taxon>
        <taxon>Bacillota</taxon>
        <taxon>Bacilli</taxon>
        <taxon>Bacillales</taxon>
        <taxon>Paenibacillaceae</taxon>
        <taxon>Cohnella</taxon>
    </lineage>
</organism>
<protein>
    <submittedName>
        <fullName evidence="6">LacI family DNA-binding transcriptional regulator</fullName>
    </submittedName>
</protein>
<proteinExistence type="predicted"/>